<dbReference type="Pfam" id="PF00528">
    <property type="entry name" value="BPD_transp_1"/>
    <property type="match status" value="1"/>
</dbReference>
<dbReference type="KEGG" id="haj:DU500_06870"/>
<keyword evidence="12" id="KW-1185">Reference proteome</keyword>
<gene>
    <name evidence="10" type="ORF">DU484_06600</name>
    <name evidence="9" type="ORF">DU500_06870</name>
</gene>
<feature type="transmembrane region" description="Helical" evidence="7">
    <location>
        <begin position="123"/>
        <end position="146"/>
    </location>
</feature>
<evidence type="ECO:0000256" key="3">
    <source>
        <dbReference type="ARBA" id="ARBA00022475"/>
    </source>
</evidence>
<organism evidence="10 11">
    <name type="scientific">Haloplanus rubicundus</name>
    <dbReference type="NCBI Taxonomy" id="1547898"/>
    <lineage>
        <taxon>Archaea</taxon>
        <taxon>Methanobacteriati</taxon>
        <taxon>Methanobacteriota</taxon>
        <taxon>Stenosarchaea group</taxon>
        <taxon>Halobacteria</taxon>
        <taxon>Halobacteriales</taxon>
        <taxon>Haloferacaceae</taxon>
        <taxon>Haloplanus</taxon>
    </lineage>
</organism>
<sequence>MSTEDKGPFGLTEVQYHKLKNKTIWGGISLATIVAVVAILIPPYWMLHSSLSPFSLLRKVPPQWFPMEFTFAHYESVLFSSQYPRFYINSIILSVGVLIIVTSLSTLAGYGLTRFDFRQKRNFARMILFGYMFPPILLSIPMFVIWKDIGIHNTYVGAMLAISATRLPLCIWIMWQFFQTVPYSLEESAQMSGASRFRAFYEIALPISKPGILAVATLAVQGGWNAYTVPKIILIDQTLWPITVGIESFIKSSTILWPQIMSGVTLGMIPVIFFLYLLHGNWETISV</sequence>
<feature type="transmembrane region" description="Helical" evidence="7">
    <location>
        <begin position="199"/>
        <end position="220"/>
    </location>
</feature>
<evidence type="ECO:0000313" key="12">
    <source>
        <dbReference type="Proteomes" id="UP000253273"/>
    </source>
</evidence>
<dbReference type="PROSITE" id="PS50928">
    <property type="entry name" value="ABC_TM1"/>
    <property type="match status" value="1"/>
</dbReference>
<evidence type="ECO:0000313" key="10">
    <source>
        <dbReference type="EMBL" id="AXG09562.1"/>
    </source>
</evidence>
<dbReference type="OrthoDB" id="57451at2157"/>
<keyword evidence="2 7" id="KW-0813">Transport</keyword>
<dbReference type="GO" id="GO:0055085">
    <property type="term" value="P:transmembrane transport"/>
    <property type="evidence" value="ECO:0007669"/>
    <property type="project" value="InterPro"/>
</dbReference>
<dbReference type="InterPro" id="IPR050901">
    <property type="entry name" value="BP-dep_ABC_trans_perm"/>
</dbReference>
<accession>A0A345E1W2</accession>
<evidence type="ECO:0000259" key="8">
    <source>
        <dbReference type="PROSITE" id="PS50928"/>
    </source>
</evidence>
<keyword evidence="6 7" id="KW-0472">Membrane</keyword>
<accession>A0A345EBJ0</accession>
<feature type="transmembrane region" description="Helical" evidence="7">
    <location>
        <begin position="255"/>
        <end position="278"/>
    </location>
</feature>
<feature type="transmembrane region" description="Helical" evidence="7">
    <location>
        <begin position="86"/>
        <end position="111"/>
    </location>
</feature>
<dbReference type="SUPFAM" id="SSF161098">
    <property type="entry name" value="MetI-like"/>
    <property type="match status" value="1"/>
</dbReference>
<dbReference type="EMBL" id="CP031150">
    <property type="protein sequence ID" value="AXG06184.1"/>
    <property type="molecule type" value="Genomic_DNA"/>
</dbReference>
<dbReference type="EMBL" id="CP031148">
    <property type="protein sequence ID" value="AXG09562.1"/>
    <property type="molecule type" value="Genomic_DNA"/>
</dbReference>
<comment type="similarity">
    <text evidence="7">Belongs to the binding-protein-dependent transport system permease family.</text>
</comment>
<feature type="domain" description="ABC transmembrane type-1" evidence="8">
    <location>
        <begin position="87"/>
        <end position="278"/>
    </location>
</feature>
<dbReference type="Proteomes" id="UP000253273">
    <property type="component" value="Chromosome"/>
</dbReference>
<feature type="transmembrane region" description="Helical" evidence="7">
    <location>
        <begin position="158"/>
        <end position="178"/>
    </location>
</feature>
<proteinExistence type="inferred from homology"/>
<keyword evidence="4 7" id="KW-0812">Transmembrane</keyword>
<dbReference type="GO" id="GO:0005886">
    <property type="term" value="C:plasma membrane"/>
    <property type="evidence" value="ECO:0007669"/>
    <property type="project" value="UniProtKB-SubCell"/>
</dbReference>
<keyword evidence="5 7" id="KW-1133">Transmembrane helix</keyword>
<dbReference type="GeneID" id="37286632"/>
<evidence type="ECO:0000256" key="6">
    <source>
        <dbReference type="ARBA" id="ARBA00023136"/>
    </source>
</evidence>
<dbReference type="Proteomes" id="UP000252985">
    <property type="component" value="Chromosome"/>
</dbReference>
<dbReference type="PANTHER" id="PTHR32243">
    <property type="entry name" value="MALTOSE TRANSPORT SYSTEM PERMEASE-RELATED"/>
    <property type="match status" value="1"/>
</dbReference>
<evidence type="ECO:0000313" key="11">
    <source>
        <dbReference type="Proteomes" id="UP000252985"/>
    </source>
</evidence>
<reference evidence="9 12" key="2">
    <citation type="submission" date="2018-07" db="EMBL/GenBank/DDBJ databases">
        <title>Genome sequences of Haloplanus sp. CBA1113.</title>
        <authorList>
            <person name="Kim Y.B."/>
            <person name="Roh S.W."/>
        </authorList>
    </citation>
    <scope>NUCLEOTIDE SEQUENCE [LARGE SCALE GENOMIC DNA]</scope>
    <source>
        <strain evidence="9 12">CBA1113</strain>
    </source>
</reference>
<comment type="subcellular location">
    <subcellularLocation>
        <location evidence="1 7">Cell membrane</location>
        <topology evidence="1 7">Multi-pass membrane protein</topology>
    </subcellularLocation>
</comment>
<dbReference type="AlphaFoldDB" id="A0A345EBJ0"/>
<evidence type="ECO:0000256" key="1">
    <source>
        <dbReference type="ARBA" id="ARBA00004651"/>
    </source>
</evidence>
<evidence type="ECO:0000256" key="2">
    <source>
        <dbReference type="ARBA" id="ARBA00022448"/>
    </source>
</evidence>
<dbReference type="InterPro" id="IPR035906">
    <property type="entry name" value="MetI-like_sf"/>
</dbReference>
<dbReference type="InterPro" id="IPR000515">
    <property type="entry name" value="MetI-like"/>
</dbReference>
<protein>
    <submittedName>
        <fullName evidence="10">Carbohydrate ABC transporter permease</fullName>
    </submittedName>
</protein>
<evidence type="ECO:0000256" key="5">
    <source>
        <dbReference type="ARBA" id="ARBA00022989"/>
    </source>
</evidence>
<evidence type="ECO:0000256" key="4">
    <source>
        <dbReference type="ARBA" id="ARBA00022692"/>
    </source>
</evidence>
<dbReference type="Gene3D" id="1.10.3720.10">
    <property type="entry name" value="MetI-like"/>
    <property type="match status" value="1"/>
</dbReference>
<reference evidence="10 11" key="1">
    <citation type="submission" date="2018-07" db="EMBL/GenBank/DDBJ databases">
        <title>Genome sequences of Haloplanus sp. CBA1112.</title>
        <authorList>
            <person name="Kim Y.B."/>
            <person name="Roh S.W."/>
        </authorList>
    </citation>
    <scope>NUCLEOTIDE SEQUENCE [LARGE SCALE GENOMIC DNA]</scope>
    <source>
        <strain evidence="10 11">CBA1112</strain>
    </source>
</reference>
<evidence type="ECO:0000313" key="9">
    <source>
        <dbReference type="EMBL" id="AXG06184.1"/>
    </source>
</evidence>
<dbReference type="PANTHER" id="PTHR32243:SF18">
    <property type="entry name" value="INNER MEMBRANE ABC TRANSPORTER PERMEASE PROTEIN YCJP"/>
    <property type="match status" value="1"/>
</dbReference>
<dbReference type="RefSeq" id="WP_114585326.1">
    <property type="nucleotide sequence ID" value="NZ_CP031148.1"/>
</dbReference>
<keyword evidence="3" id="KW-1003">Cell membrane</keyword>
<dbReference type="KEGG" id="haq:DU484_06600"/>
<name>A0A345EBJ0_9EURY</name>
<evidence type="ECO:0000256" key="7">
    <source>
        <dbReference type="RuleBase" id="RU363032"/>
    </source>
</evidence>
<feature type="transmembrane region" description="Helical" evidence="7">
    <location>
        <begin position="24"/>
        <end position="45"/>
    </location>
</feature>
<dbReference type="CDD" id="cd06261">
    <property type="entry name" value="TM_PBP2"/>
    <property type="match status" value="1"/>
</dbReference>